<feature type="transmembrane region" description="Helical" evidence="1">
    <location>
        <begin position="46"/>
        <end position="68"/>
    </location>
</feature>
<evidence type="ECO:0000256" key="1">
    <source>
        <dbReference type="SAM" id="Phobius"/>
    </source>
</evidence>
<evidence type="ECO:0000313" key="2">
    <source>
        <dbReference type="EMBL" id="BDS06250.1"/>
    </source>
</evidence>
<protein>
    <submittedName>
        <fullName evidence="2">Uncharacterized protein</fullName>
    </submittedName>
</protein>
<dbReference type="AlphaFoldDB" id="A0AAT9FJR3"/>
<proteinExistence type="predicted"/>
<organism evidence="2">
    <name type="scientific">Oceaniferula spumae</name>
    <dbReference type="NCBI Taxonomy" id="2979115"/>
    <lineage>
        <taxon>Bacteria</taxon>
        <taxon>Pseudomonadati</taxon>
        <taxon>Verrucomicrobiota</taxon>
        <taxon>Verrucomicrobiia</taxon>
        <taxon>Verrucomicrobiales</taxon>
        <taxon>Verrucomicrobiaceae</taxon>
        <taxon>Oceaniferula</taxon>
    </lineage>
</organism>
<keyword evidence="1" id="KW-0812">Transmembrane</keyword>
<feature type="transmembrane region" description="Helical" evidence="1">
    <location>
        <begin position="20"/>
        <end position="40"/>
    </location>
</feature>
<reference evidence="2" key="1">
    <citation type="submission" date="2024-07" db="EMBL/GenBank/DDBJ databases">
        <title>Complete genome sequence of Verrucomicrobiaceae bacterium NT6N.</title>
        <authorList>
            <person name="Huang C."/>
            <person name="Takami H."/>
            <person name="Hamasaki K."/>
        </authorList>
    </citation>
    <scope>NUCLEOTIDE SEQUENCE</scope>
    <source>
        <strain evidence="2">NT6N</strain>
    </source>
</reference>
<keyword evidence="1" id="KW-1133">Transmembrane helix</keyword>
<dbReference type="KEGG" id="osu:NT6N_12900"/>
<dbReference type="EMBL" id="AP026866">
    <property type="protein sequence ID" value="BDS06250.1"/>
    <property type="molecule type" value="Genomic_DNA"/>
</dbReference>
<accession>A0AAT9FJR3</accession>
<gene>
    <name evidence="2" type="ORF">NT6N_12900</name>
</gene>
<keyword evidence="1" id="KW-0472">Membrane</keyword>
<dbReference type="Gene3D" id="3.30.160.60">
    <property type="entry name" value="Classic Zinc Finger"/>
    <property type="match status" value="1"/>
</dbReference>
<sequence>MHRQSSTHSLRALKSASYHFLFNILLAISGIVIIGCGLVIQEKLWVTIGASCLLFTGLSIAVFFLRCYSWRCPLCIGRVWVKSGCRRHRKAVKAMGISYRLGVATAVIRHKPYRCPYCGEPFSSTQSLR</sequence>
<name>A0AAT9FJR3_9BACT</name>